<dbReference type="Proteomes" id="UP001165186">
    <property type="component" value="Unassembled WGS sequence"/>
</dbReference>
<comment type="caution">
    <text evidence="1">The sequence shown here is derived from an EMBL/GenBank/DDBJ whole genome shotgun (WGS) entry which is preliminary data.</text>
</comment>
<proteinExistence type="predicted"/>
<keyword evidence="2" id="KW-1185">Reference proteome</keyword>
<reference evidence="1" key="1">
    <citation type="submission" date="2024-09" db="EMBL/GenBank/DDBJ databases">
        <title>Draft Genome Sequences of Neofusicoccum parvum.</title>
        <authorList>
            <person name="Ashida A."/>
            <person name="Camagna M."/>
            <person name="Tanaka A."/>
            <person name="Takemoto D."/>
        </authorList>
    </citation>
    <scope>NUCLEOTIDE SEQUENCE</scope>
    <source>
        <strain evidence="1">PPO83</strain>
    </source>
</reference>
<name>A0ACB5SIT0_9PEZI</name>
<accession>A0ACB5SIT0</accession>
<evidence type="ECO:0000313" key="1">
    <source>
        <dbReference type="EMBL" id="GME43262.1"/>
    </source>
</evidence>
<gene>
    <name evidence="1" type="primary">g1873</name>
    <name evidence="1" type="ORF">NpPPO83_00001873</name>
</gene>
<evidence type="ECO:0000313" key="2">
    <source>
        <dbReference type="Proteomes" id="UP001165186"/>
    </source>
</evidence>
<protein>
    <submittedName>
        <fullName evidence="1">Uncharacterized protein</fullName>
    </submittedName>
</protein>
<dbReference type="EMBL" id="BSXG01000108">
    <property type="protein sequence ID" value="GME43262.1"/>
    <property type="molecule type" value="Genomic_DNA"/>
</dbReference>
<organism evidence="1 2">
    <name type="scientific">Neofusicoccum parvum</name>
    <dbReference type="NCBI Taxonomy" id="310453"/>
    <lineage>
        <taxon>Eukaryota</taxon>
        <taxon>Fungi</taxon>
        <taxon>Dikarya</taxon>
        <taxon>Ascomycota</taxon>
        <taxon>Pezizomycotina</taxon>
        <taxon>Dothideomycetes</taxon>
        <taxon>Dothideomycetes incertae sedis</taxon>
        <taxon>Botryosphaeriales</taxon>
        <taxon>Botryosphaeriaceae</taxon>
        <taxon>Neofusicoccum</taxon>
    </lineage>
</organism>
<sequence>MGTRHLILVYYKGAYHIAQYGQWDGYPSGQGAIVLAFARDPTNITRLKAVIDAGLLYEPTEGQIRNYRDEAETLEEDWYERYMKTSILELRRANQEEFRRPMELVCPTLSCYTGARILELAAKAEAPFPVVREGFKGYEEWVYVVDLDEGVVEAWDCDGSREDQIESERFDDAEELLEMDGYPLSLVGKWALDGLPSNEEFVRKCNRPSAGEYGD</sequence>